<protein>
    <submittedName>
        <fullName evidence="2">Predicted nucleic acid-binding protein, contains PIN domain</fullName>
    </submittedName>
</protein>
<evidence type="ECO:0000313" key="1">
    <source>
        <dbReference type="EMBL" id="SDD95608.1"/>
    </source>
</evidence>
<dbReference type="OrthoDB" id="214513at2157"/>
<accession>A0A1I0HLP0</accession>
<dbReference type="RefSeq" id="WP_092933788.1">
    <property type="nucleotide sequence ID" value="NZ_FMZP01000079.1"/>
</dbReference>
<dbReference type="InterPro" id="IPR021799">
    <property type="entry name" value="PIN-like_prokaryotic"/>
</dbReference>
<dbReference type="EMBL" id="FOIC01000014">
    <property type="protein sequence ID" value="SET84030.1"/>
    <property type="molecule type" value="Genomic_DNA"/>
</dbReference>
<evidence type="ECO:0000313" key="3">
    <source>
        <dbReference type="Proteomes" id="UP000199320"/>
    </source>
</evidence>
<dbReference type="Proteomes" id="UP000324021">
    <property type="component" value="Unassembled WGS sequence"/>
</dbReference>
<dbReference type="Pfam" id="PF11848">
    <property type="entry name" value="DUF3368"/>
    <property type="match status" value="1"/>
</dbReference>
<sequence>MSTLVADASALVSLGVVADDDPDPLGLCLSCYEVIVPTVVIEELREIASYDDVHGRAATTVLDRTKTLEVRSVDLDAEFPLDDGENAAVTLANDLDATLLLCDEFNQLGLVHASLADTRLVTTPTLLSVLVRTEQLSAADARAILDEISDARSWDANSYVQRARSLLEEP</sequence>
<evidence type="ECO:0000313" key="2">
    <source>
        <dbReference type="EMBL" id="SET84030.1"/>
    </source>
</evidence>
<keyword evidence="3" id="KW-1185">Reference proteome</keyword>
<reference evidence="3 4" key="2">
    <citation type="submission" date="2016-10" db="EMBL/GenBank/DDBJ databases">
        <authorList>
            <person name="Varghese N."/>
            <person name="Submissions S."/>
        </authorList>
    </citation>
    <scope>NUCLEOTIDE SEQUENCE [LARGE SCALE GENOMIC DNA]</scope>
    <source>
        <strain evidence="1 4">CDM_1</strain>
        <strain evidence="3">CDM_6</strain>
    </source>
</reference>
<reference evidence="2" key="1">
    <citation type="submission" date="2016-10" db="EMBL/GenBank/DDBJ databases">
        <authorList>
            <person name="de Groot N.N."/>
        </authorList>
    </citation>
    <scope>NUCLEOTIDE SEQUENCE [LARGE SCALE GENOMIC DNA]</scope>
    <source>
        <strain evidence="2">CDM_6</strain>
    </source>
</reference>
<dbReference type="AlphaFoldDB" id="A0A1I0HLP0"/>
<dbReference type="EMBL" id="FMZP01000079">
    <property type="protein sequence ID" value="SDD95608.1"/>
    <property type="molecule type" value="Genomic_DNA"/>
</dbReference>
<evidence type="ECO:0000313" key="4">
    <source>
        <dbReference type="Proteomes" id="UP000324021"/>
    </source>
</evidence>
<dbReference type="STRING" id="392421.SAMN04488694_11412"/>
<gene>
    <name evidence="2" type="ORF">SAMN04488694_11412</name>
    <name evidence="1" type="ORF">SAMN05192552_10798</name>
</gene>
<proteinExistence type="predicted"/>
<dbReference type="Proteomes" id="UP000199320">
    <property type="component" value="Unassembled WGS sequence"/>
</dbReference>
<name>A0A1I0HLP0_9EURY</name>
<organism evidence="2 3">
    <name type="scientific">Natrinema hispanicum</name>
    <dbReference type="NCBI Taxonomy" id="392421"/>
    <lineage>
        <taxon>Archaea</taxon>
        <taxon>Methanobacteriati</taxon>
        <taxon>Methanobacteriota</taxon>
        <taxon>Stenosarchaea group</taxon>
        <taxon>Halobacteria</taxon>
        <taxon>Halobacteriales</taxon>
        <taxon>Natrialbaceae</taxon>
        <taxon>Natrinema</taxon>
    </lineage>
</organism>